<proteinExistence type="predicted"/>
<accession>A0ABS1FA79</accession>
<sequence>MATLMNGTLPMRLLHDLRRSGAATVASGTLVGRYGPASTVSRALRKLVAAEKIEPIQRGLYRILPDQQPRLAFNRAWSNPSGTFDADHLIAMTLARPTFRDVARLCKSYGVGRVRRVLNDLETDREVPSVLASEWRYRLTNIEKGFRDAARRLPAGRNQAAA</sequence>
<keyword evidence="2" id="KW-1185">Reference proteome</keyword>
<dbReference type="Proteomes" id="UP000652760">
    <property type="component" value="Unassembled WGS sequence"/>
</dbReference>
<evidence type="ECO:0008006" key="3">
    <source>
        <dbReference type="Google" id="ProtNLM"/>
    </source>
</evidence>
<reference evidence="2" key="1">
    <citation type="submission" date="2021-01" db="EMBL/GenBank/DDBJ databases">
        <title>Genome public.</title>
        <authorList>
            <person name="Liu C."/>
            <person name="Sun Q."/>
        </authorList>
    </citation>
    <scope>NUCLEOTIDE SEQUENCE [LARGE SCALE GENOMIC DNA]</scope>
    <source>
        <strain evidence="2">YIM B02556</strain>
    </source>
</reference>
<evidence type="ECO:0000313" key="1">
    <source>
        <dbReference type="EMBL" id="MBK1840330.1"/>
    </source>
</evidence>
<dbReference type="RefSeq" id="WP_200196845.1">
    <property type="nucleotide sequence ID" value="NZ_JAENHM010000061.1"/>
</dbReference>
<organism evidence="1 2">
    <name type="scientific">Azospirillum endophyticum</name>
    <dbReference type="NCBI Taxonomy" id="2800326"/>
    <lineage>
        <taxon>Bacteria</taxon>
        <taxon>Pseudomonadati</taxon>
        <taxon>Pseudomonadota</taxon>
        <taxon>Alphaproteobacteria</taxon>
        <taxon>Rhodospirillales</taxon>
        <taxon>Azospirillaceae</taxon>
        <taxon>Azospirillum</taxon>
    </lineage>
</organism>
<dbReference type="EMBL" id="JAENHM010000061">
    <property type="protein sequence ID" value="MBK1840330.1"/>
    <property type="molecule type" value="Genomic_DNA"/>
</dbReference>
<comment type="caution">
    <text evidence="1">The sequence shown here is derived from an EMBL/GenBank/DDBJ whole genome shotgun (WGS) entry which is preliminary data.</text>
</comment>
<evidence type="ECO:0000313" key="2">
    <source>
        <dbReference type="Proteomes" id="UP000652760"/>
    </source>
</evidence>
<protein>
    <recommendedName>
        <fullName evidence="3">Transcriptional regulator, AbiEi antitoxin, Type IV TA system</fullName>
    </recommendedName>
</protein>
<name>A0ABS1FA79_9PROT</name>
<gene>
    <name evidence="1" type="ORF">JHL17_23280</name>
</gene>